<feature type="compositionally biased region" description="Basic and acidic residues" evidence="1">
    <location>
        <begin position="128"/>
        <end position="137"/>
    </location>
</feature>
<name>A0A370TXK2_9HELO</name>
<evidence type="ECO:0000256" key="1">
    <source>
        <dbReference type="SAM" id="MobiDB-lite"/>
    </source>
</evidence>
<feature type="region of interest" description="Disordered" evidence="1">
    <location>
        <begin position="166"/>
        <end position="221"/>
    </location>
</feature>
<feature type="region of interest" description="Disordered" evidence="1">
    <location>
        <begin position="299"/>
        <end position="350"/>
    </location>
</feature>
<dbReference type="EMBL" id="NPIC01000001">
    <property type="protein sequence ID" value="RDL40243.1"/>
    <property type="molecule type" value="Genomic_DNA"/>
</dbReference>
<dbReference type="Pfam" id="PF13259">
    <property type="entry name" value="clamp_Gag1-like"/>
    <property type="match status" value="1"/>
</dbReference>
<dbReference type="Proteomes" id="UP000254866">
    <property type="component" value="Unassembled WGS sequence"/>
</dbReference>
<dbReference type="AlphaFoldDB" id="A0A370TXK2"/>
<evidence type="ECO:0000313" key="4">
    <source>
        <dbReference type="Proteomes" id="UP000254866"/>
    </source>
</evidence>
<feature type="region of interest" description="Disordered" evidence="1">
    <location>
        <begin position="264"/>
        <end position="286"/>
    </location>
</feature>
<feature type="compositionally biased region" description="Basic and acidic residues" evidence="1">
    <location>
        <begin position="71"/>
        <end position="80"/>
    </location>
</feature>
<gene>
    <name evidence="3" type="ORF">BP5553_00222</name>
</gene>
<proteinExistence type="predicted"/>
<comment type="caution">
    <text evidence="3">The sequence shown here is derived from an EMBL/GenBank/DDBJ whole genome shotgun (WGS) entry which is preliminary data.</text>
</comment>
<dbReference type="InterPro" id="IPR025124">
    <property type="entry name" value="Gag1-like_clamp"/>
</dbReference>
<dbReference type="STRING" id="2656787.A0A370TXK2"/>
<feature type="region of interest" description="Disordered" evidence="1">
    <location>
        <begin position="56"/>
        <end position="80"/>
    </location>
</feature>
<sequence length="350" mass="39657">MVFGPVPGTSAHRRRSMANTSAITNYEADLTSRDRAKQKDAVKRYLAENVKDDWKWEWPRPETDSTSQHTSPHEENDLRWKERDEWISDASDVEAASVISASKNKLEKQDSKMVNSPFRFENPDEVGETIKRGELDRKRRRKRRLREEMAWSDGLRCFVERRDAWTGARQVPRPSADPEKRASLSSGDGSSTAIENDDEDEWEDDDTEIPIAPPLLPPANAMRASIKPDAYNTIYDKVILQQLTPTCPMNLKDVTRACVQGWKRDGEWPPKAGPIEPPAAKKKKARRLSVAGIFGLEKDKVREEAKEKTEKSKERDPVMGNRGGIRGSLQRILSRSKETAPKAEQVVAPG</sequence>
<feature type="compositionally biased region" description="Basic and acidic residues" evidence="1">
    <location>
        <begin position="299"/>
        <end position="317"/>
    </location>
</feature>
<feature type="compositionally biased region" description="Polar residues" evidence="1">
    <location>
        <begin position="183"/>
        <end position="194"/>
    </location>
</feature>
<reference evidence="3 4" key="1">
    <citation type="journal article" date="2018" name="IMA Fungus">
        <title>IMA Genome-F 9: Draft genome sequence of Annulohypoxylon stygium, Aspergillus mulundensis, Berkeleyomyces basicola (syn. Thielaviopsis basicola), Ceratocystis smalleyi, two Cercospora beticola strains, Coleophoma cylindrospora, Fusarium fracticaudum, Phialophora cf. hyalina, and Morchella septimelata.</title>
        <authorList>
            <person name="Wingfield B.D."/>
            <person name="Bills G.F."/>
            <person name="Dong Y."/>
            <person name="Huang W."/>
            <person name="Nel W.J."/>
            <person name="Swalarsk-Parry B.S."/>
            <person name="Vaghefi N."/>
            <person name="Wilken P.M."/>
            <person name="An Z."/>
            <person name="de Beer Z.W."/>
            <person name="De Vos L."/>
            <person name="Chen L."/>
            <person name="Duong T.A."/>
            <person name="Gao Y."/>
            <person name="Hammerbacher A."/>
            <person name="Kikkert J.R."/>
            <person name="Li Y."/>
            <person name="Li H."/>
            <person name="Li K."/>
            <person name="Li Q."/>
            <person name="Liu X."/>
            <person name="Ma X."/>
            <person name="Naidoo K."/>
            <person name="Pethybridge S.J."/>
            <person name="Sun J."/>
            <person name="Steenkamp E.T."/>
            <person name="van der Nest M.A."/>
            <person name="van Wyk S."/>
            <person name="Wingfield M.J."/>
            <person name="Xiong C."/>
            <person name="Yue Q."/>
            <person name="Zhang X."/>
        </authorList>
    </citation>
    <scope>NUCLEOTIDE SEQUENCE [LARGE SCALE GENOMIC DNA]</scope>
    <source>
        <strain evidence="3 4">BP 5553</strain>
    </source>
</reference>
<feature type="compositionally biased region" description="Acidic residues" evidence="1">
    <location>
        <begin position="195"/>
        <end position="208"/>
    </location>
</feature>
<dbReference type="GeneID" id="43593071"/>
<feature type="region of interest" description="Disordered" evidence="1">
    <location>
        <begin position="105"/>
        <end position="145"/>
    </location>
</feature>
<evidence type="ECO:0000259" key="2">
    <source>
        <dbReference type="Pfam" id="PF13259"/>
    </source>
</evidence>
<evidence type="ECO:0000313" key="3">
    <source>
        <dbReference type="EMBL" id="RDL40243.1"/>
    </source>
</evidence>
<keyword evidence="4" id="KW-1185">Reference proteome</keyword>
<dbReference type="PANTHER" id="PTHR28065:SF1">
    <property type="entry name" value="DUF4050 DOMAIN-CONTAINING PROTEIN"/>
    <property type="match status" value="1"/>
</dbReference>
<organism evidence="3 4">
    <name type="scientific">Venustampulla echinocandica</name>
    <dbReference type="NCBI Taxonomy" id="2656787"/>
    <lineage>
        <taxon>Eukaryota</taxon>
        <taxon>Fungi</taxon>
        <taxon>Dikarya</taxon>
        <taxon>Ascomycota</taxon>
        <taxon>Pezizomycotina</taxon>
        <taxon>Leotiomycetes</taxon>
        <taxon>Helotiales</taxon>
        <taxon>Pleuroascaceae</taxon>
        <taxon>Venustampulla</taxon>
    </lineage>
</organism>
<feature type="region of interest" description="Disordered" evidence="1">
    <location>
        <begin position="1"/>
        <end position="38"/>
    </location>
</feature>
<accession>A0A370TXK2</accession>
<protein>
    <recommendedName>
        <fullName evidence="2">Gag1-like clamp domain-containing protein</fullName>
    </recommendedName>
</protein>
<dbReference type="PANTHER" id="PTHR28065">
    <property type="entry name" value="FREQUENIN"/>
    <property type="match status" value="1"/>
</dbReference>
<dbReference type="RefSeq" id="XP_031872899.1">
    <property type="nucleotide sequence ID" value="XM_032008845.1"/>
</dbReference>
<dbReference type="OrthoDB" id="5422958at2759"/>
<dbReference type="InterPro" id="IPR053274">
    <property type="entry name" value="Fluconazole_resistance"/>
</dbReference>
<feature type="domain" description="Gag1-like clamp" evidence="2">
    <location>
        <begin position="116"/>
        <end position="269"/>
    </location>
</feature>